<feature type="transmembrane region" description="Helical" evidence="1">
    <location>
        <begin position="205"/>
        <end position="225"/>
    </location>
</feature>
<reference evidence="3 4" key="1">
    <citation type="submission" date="2020-05" db="EMBL/GenBank/DDBJ databases">
        <title>The draft genome sequence of Maribacter arenosus CAU 1321.</title>
        <authorList>
            <person name="Mu L."/>
        </authorList>
    </citation>
    <scope>NUCLEOTIDE SEQUENCE [LARGE SCALE GENOMIC DNA]</scope>
    <source>
        <strain evidence="3 4">CAU 1321</strain>
    </source>
</reference>
<proteinExistence type="predicted"/>
<feature type="domain" description="Heparan-alpha-glucosaminide N-acetyltransferase catalytic" evidence="2">
    <location>
        <begin position="10"/>
        <end position="136"/>
    </location>
</feature>
<feature type="transmembrane region" description="Helical" evidence="1">
    <location>
        <begin position="118"/>
        <end position="136"/>
    </location>
</feature>
<keyword evidence="1" id="KW-0812">Transmembrane</keyword>
<protein>
    <submittedName>
        <fullName evidence="3">DUF1624 domain-containing protein</fullName>
    </submittedName>
</protein>
<keyword evidence="4" id="KW-1185">Reference proteome</keyword>
<feature type="transmembrane region" description="Helical" evidence="1">
    <location>
        <begin position="269"/>
        <end position="289"/>
    </location>
</feature>
<name>A0ABR7V7M7_9FLAO</name>
<feature type="transmembrane region" description="Helical" evidence="1">
    <location>
        <begin position="237"/>
        <end position="257"/>
    </location>
</feature>
<accession>A0ABR7V7M7</accession>
<dbReference type="RefSeq" id="WP_188312506.1">
    <property type="nucleotide sequence ID" value="NZ_JABTCG010000001.1"/>
</dbReference>
<feature type="transmembrane region" description="Helical" evidence="1">
    <location>
        <begin position="327"/>
        <end position="348"/>
    </location>
</feature>
<dbReference type="Proteomes" id="UP000598350">
    <property type="component" value="Unassembled WGS sequence"/>
</dbReference>
<gene>
    <name evidence="3" type="ORF">HPE63_01755</name>
</gene>
<dbReference type="InterPro" id="IPR012429">
    <property type="entry name" value="HGSNAT_cat"/>
</dbReference>
<evidence type="ECO:0000313" key="4">
    <source>
        <dbReference type="Proteomes" id="UP000598350"/>
    </source>
</evidence>
<feature type="transmembrane region" description="Helical" evidence="1">
    <location>
        <begin position="12"/>
        <end position="32"/>
    </location>
</feature>
<evidence type="ECO:0000256" key="1">
    <source>
        <dbReference type="SAM" id="Phobius"/>
    </source>
</evidence>
<dbReference type="PANTHER" id="PTHR31061">
    <property type="entry name" value="LD22376P"/>
    <property type="match status" value="1"/>
</dbReference>
<dbReference type="Pfam" id="PF07786">
    <property type="entry name" value="HGSNAT_cat"/>
    <property type="match status" value="1"/>
</dbReference>
<dbReference type="PANTHER" id="PTHR31061:SF24">
    <property type="entry name" value="LD22376P"/>
    <property type="match status" value="1"/>
</dbReference>
<evidence type="ECO:0000313" key="3">
    <source>
        <dbReference type="EMBL" id="MBD0849378.1"/>
    </source>
</evidence>
<keyword evidence="1" id="KW-1133">Transmembrane helix</keyword>
<feature type="transmembrane region" description="Helical" evidence="1">
    <location>
        <begin position="52"/>
        <end position="73"/>
    </location>
</feature>
<comment type="caution">
    <text evidence="3">The sequence shown here is derived from an EMBL/GenBank/DDBJ whole genome shotgun (WGS) entry which is preliminary data.</text>
</comment>
<feature type="transmembrane region" description="Helical" evidence="1">
    <location>
        <begin position="176"/>
        <end position="198"/>
    </location>
</feature>
<evidence type="ECO:0000259" key="2">
    <source>
        <dbReference type="Pfam" id="PF07786"/>
    </source>
</evidence>
<feature type="transmembrane region" description="Helical" evidence="1">
    <location>
        <begin position="148"/>
        <end position="164"/>
    </location>
</feature>
<keyword evidence="1" id="KW-0472">Membrane</keyword>
<feature type="transmembrane region" description="Helical" evidence="1">
    <location>
        <begin position="368"/>
        <end position="388"/>
    </location>
</feature>
<feature type="transmembrane region" description="Helical" evidence="1">
    <location>
        <begin position="85"/>
        <end position="106"/>
    </location>
</feature>
<sequence length="397" mass="44299">MTPTHKKAIRIASIDVLRAMTMLLMIWVNDFWTLTDVPKWLAHAKPNEDYLGFSDIIFPLFLFIVGLSIPFAIQNRIAKLEPRMIVAKHIIIRSISLLIIGVFMVNYEMHHATFGLGKALWCFLMALAVSLVWMQWEKSPISRKWHSYLKALGWVLLVGLAFLYRGGSSGNETMAVHWWGILGLIGWAYSINALVFLLSKGKLSVMVVLWLLFNVLSIADAKGLLGQFPKSLSYFSTWVGGTIPAFTAAGVVASLLFQKLSKPNRTKALSVLGVLGCLNIAAGLMTRHLWGISKVPGTPSWLMVCTGIGFLSFIIFYFIVDIKKQRSWAKVIVPAGTATLTCYLVPYFTYPIRNLTGIELPEILNTGIVGLFSSFCFALLVVIFTGWLQKRGFSLKL</sequence>
<feature type="transmembrane region" description="Helical" evidence="1">
    <location>
        <begin position="301"/>
        <end position="320"/>
    </location>
</feature>
<dbReference type="EMBL" id="JABTCG010000001">
    <property type="protein sequence ID" value="MBD0849378.1"/>
    <property type="molecule type" value="Genomic_DNA"/>
</dbReference>
<organism evidence="3 4">
    <name type="scientific">Maribacter arenosus</name>
    <dbReference type="NCBI Taxonomy" id="1854708"/>
    <lineage>
        <taxon>Bacteria</taxon>
        <taxon>Pseudomonadati</taxon>
        <taxon>Bacteroidota</taxon>
        <taxon>Flavobacteriia</taxon>
        <taxon>Flavobacteriales</taxon>
        <taxon>Flavobacteriaceae</taxon>
        <taxon>Maribacter</taxon>
    </lineage>
</organism>